<reference evidence="1 2" key="1">
    <citation type="journal article" date="2011" name="Stand. Genomic Sci.">
        <title>Complete genome sequence of the thermophilic sulfur-reducer Hippea maritima type strain (MH(2)).</title>
        <authorList>
            <person name="Huntemann M."/>
            <person name="Lu M."/>
            <person name="Nolan M."/>
            <person name="Lapidus A."/>
            <person name="Lucas S."/>
            <person name="Hammon N."/>
            <person name="Deshpande S."/>
            <person name="Cheng J.F."/>
            <person name="Tapia R."/>
            <person name="Han C."/>
            <person name="Goodwin L."/>
            <person name="Pitluck S."/>
            <person name="Liolios K."/>
            <person name="Pagani I."/>
            <person name="Ivanova N."/>
            <person name="Ovchinikova G."/>
            <person name="Pati A."/>
            <person name="Chen A."/>
            <person name="Palaniappan K."/>
            <person name="Land M."/>
            <person name="Hauser L."/>
            <person name="Jeffries C.D."/>
            <person name="Detter J.C."/>
            <person name="Brambilla E.M."/>
            <person name="Rohde M."/>
            <person name="Spring S."/>
            <person name="Goker M."/>
            <person name="Woyke T."/>
            <person name="Bristow J."/>
            <person name="Eisen J.A."/>
            <person name="Markowitz V."/>
            <person name="Hugenholtz P."/>
            <person name="Kyrpides N.C."/>
            <person name="Klenk H.P."/>
            <person name="Mavromatis K."/>
        </authorList>
    </citation>
    <scope>NUCLEOTIDE SEQUENCE [LARGE SCALE GENOMIC DNA]</scope>
    <source>
        <strain evidence="2">ATCC 700847 / DSM 10411 / MH2</strain>
    </source>
</reference>
<dbReference type="AlphaFoldDB" id="F2LU45"/>
<name>F2LU45_HIPMA</name>
<dbReference type="KEGG" id="hmr:Hipma_1552"/>
<dbReference type="EMBL" id="CP002606">
    <property type="protein sequence ID" value="AEA34508.1"/>
    <property type="molecule type" value="Genomic_DNA"/>
</dbReference>
<dbReference type="InterPro" id="IPR036162">
    <property type="entry name" value="Resolvase-like_N_sf"/>
</dbReference>
<dbReference type="Gene3D" id="3.40.50.1390">
    <property type="entry name" value="Resolvase, N-terminal catalytic domain"/>
    <property type="match status" value="1"/>
</dbReference>
<evidence type="ECO:0000313" key="1">
    <source>
        <dbReference type="EMBL" id="AEA34508.1"/>
    </source>
</evidence>
<dbReference type="SUPFAM" id="SSF53041">
    <property type="entry name" value="Resolvase-like"/>
    <property type="match status" value="1"/>
</dbReference>
<evidence type="ECO:0000313" key="2">
    <source>
        <dbReference type="Proteomes" id="UP000008139"/>
    </source>
</evidence>
<dbReference type="HOGENOM" id="CLU_2218803_0_0_7"/>
<dbReference type="eggNOG" id="COG1961">
    <property type="taxonomic scope" value="Bacteria"/>
</dbReference>
<dbReference type="Proteomes" id="UP000008139">
    <property type="component" value="Chromosome"/>
</dbReference>
<accession>F2LU45</accession>
<dbReference type="STRING" id="760142.Hipma_1552"/>
<keyword evidence="2" id="KW-1185">Reference proteome</keyword>
<dbReference type="InParanoid" id="F2LU45"/>
<dbReference type="GO" id="GO:0000150">
    <property type="term" value="F:DNA strand exchange activity"/>
    <property type="evidence" value="ECO:0007669"/>
    <property type="project" value="InterPro"/>
</dbReference>
<dbReference type="GO" id="GO:0003677">
    <property type="term" value="F:DNA binding"/>
    <property type="evidence" value="ECO:0007669"/>
    <property type="project" value="InterPro"/>
</dbReference>
<organism evidence="1 2">
    <name type="scientific">Hippea maritima (strain ATCC 700847 / DSM 10411 / MH2)</name>
    <dbReference type="NCBI Taxonomy" id="760142"/>
    <lineage>
        <taxon>Bacteria</taxon>
        <taxon>Pseudomonadati</taxon>
        <taxon>Campylobacterota</taxon>
        <taxon>Desulfurellia</taxon>
        <taxon>Desulfurellales</taxon>
        <taxon>Hippeaceae</taxon>
        <taxon>Hippea</taxon>
    </lineage>
</organism>
<dbReference type="OrthoDB" id="9797501at2"/>
<sequence length="111" mass="12523">MGKIYGYIQYDSEADRIVQKAAIDKFVKSKYGIASDGIEYLEENVKPYISWKNRQLGKELLPKLEEGDVLVVSESKRLGSSSPEIDVFLMYATDKGAEVYEAKLDTKISGY</sequence>
<gene>
    <name evidence="1" type="ordered locus">Hipma_1552</name>
</gene>
<reference evidence="2" key="2">
    <citation type="submission" date="2011-03" db="EMBL/GenBank/DDBJ databases">
        <title>The complete genome of Hippea maritima DSM 10411.</title>
        <authorList>
            <consortium name="US DOE Joint Genome Institute (JGI-PGF)"/>
            <person name="Lucas S."/>
            <person name="Copeland A."/>
            <person name="Lapidus A."/>
            <person name="Bruce D."/>
            <person name="Goodwin L."/>
            <person name="Pitluck S."/>
            <person name="Peters L."/>
            <person name="Kyrpides N."/>
            <person name="Mavromatis K."/>
            <person name="Pagani I."/>
            <person name="Ivanova N."/>
            <person name="Mikhailova N."/>
            <person name="Lu M."/>
            <person name="Detter J.C."/>
            <person name="Tapia R."/>
            <person name="Han C."/>
            <person name="Land M."/>
            <person name="Hauser L."/>
            <person name="Markowitz V."/>
            <person name="Cheng J.-F."/>
            <person name="Hugenholtz P."/>
            <person name="Woyke T."/>
            <person name="Wu D."/>
            <person name="Spring S."/>
            <person name="Schroeder M."/>
            <person name="Brambilla E."/>
            <person name="Klenk H.-P."/>
            <person name="Eisen J.A."/>
        </authorList>
    </citation>
    <scope>NUCLEOTIDE SEQUENCE [LARGE SCALE GENOMIC DNA]</scope>
    <source>
        <strain evidence="2">ATCC 700847 / DSM 10411 / MH2</strain>
    </source>
</reference>
<dbReference type="RefSeq" id="WP_013682537.1">
    <property type="nucleotide sequence ID" value="NC_015318.1"/>
</dbReference>
<proteinExistence type="predicted"/>
<protein>
    <submittedName>
        <fullName evidence="1">Resolvase domain protein</fullName>
    </submittedName>
</protein>